<evidence type="ECO:0000256" key="24">
    <source>
        <dbReference type="ARBA" id="ARBA00043777"/>
    </source>
</evidence>
<dbReference type="EMBL" id="CAACVG010009905">
    <property type="protein sequence ID" value="VEN54491.1"/>
    <property type="molecule type" value="Genomic_DNA"/>
</dbReference>
<evidence type="ECO:0000313" key="41">
    <source>
        <dbReference type="Proteomes" id="UP000410492"/>
    </source>
</evidence>
<evidence type="ECO:0000256" key="26">
    <source>
        <dbReference type="ARBA" id="ARBA00043825"/>
    </source>
</evidence>
<evidence type="ECO:0000256" key="27">
    <source>
        <dbReference type="ARBA" id="ARBA00043826"/>
    </source>
</evidence>
<sequence>MKNSRILCSRSYSTKLQLPKCGVNPAVYKGLSLEEMVTIRKKNLNPTMTTYYRKPLAFHSASKQWLFDIDGNRYLDMFGGISTVSVGHCHSKITKALAEQSNILGHVSNVYFTEKIHEYAKRLADTMPGNLKCVYFVNSGSEANDLALLMARAHTGRYDVFSLKNCYHGMTYQVMEMTSLNTYKFSVPGSPGIYKTAVPDVYKGIWGGNKCRDSPVQADRKCSCMGVCEAGISYIEEFKSDLAHMVSKHNLAGFWAETIQGVGGIVQFPKNYIKGVYEVVKQHGGLFVADEVQAGFGRTGDHFWGFEMHGITPDIVTMAKGIGNGFPLAAVVTTPEIAQGLGKATYFNTFGGNPLACAVGMAVLDIIEEEKLQENAKTVGTKLLLDLAKLRDKYEIVGDVRGKGLMIGMELVDDKTSKKPLSSEKCVDIMEKCKSMGLVVGKGGLYGNVLRLSPPMCITQQDATFTVEVLDKALSEVN</sequence>
<comment type="cofactor">
    <cofactor evidence="1">
        <name>pyridoxal 5'-phosphate</name>
        <dbReference type="ChEBI" id="CHEBI:597326"/>
    </cofactor>
</comment>
<evidence type="ECO:0000256" key="4">
    <source>
        <dbReference type="ARBA" id="ARBA00011881"/>
    </source>
</evidence>
<dbReference type="PIRSF" id="PIRSF000521">
    <property type="entry name" value="Transaminase_4ab_Lys_Orn"/>
    <property type="match status" value="1"/>
</dbReference>
<dbReference type="InterPro" id="IPR005814">
    <property type="entry name" value="Aminotrans_3"/>
</dbReference>
<dbReference type="OrthoDB" id="10261433at2759"/>
<evidence type="ECO:0000256" key="10">
    <source>
        <dbReference type="ARBA" id="ARBA00023128"/>
    </source>
</evidence>
<dbReference type="Gene3D" id="3.40.640.10">
    <property type="entry name" value="Type I PLP-dependent aspartate aminotransferase-like (Major domain)"/>
    <property type="match status" value="1"/>
</dbReference>
<comment type="catalytic activity">
    <reaction evidence="37">
        <text>N(omega),N('omega)-dimethyl-L-arginine + glyoxylate = 5-(3,3'-dimethylguanidino)-2-oxopentanoate + glycine</text>
        <dbReference type="Rhea" id="RHEA:77315"/>
        <dbReference type="ChEBI" id="CHEBI:36655"/>
        <dbReference type="ChEBI" id="CHEBI:57305"/>
        <dbReference type="ChEBI" id="CHEBI:197308"/>
        <dbReference type="ChEBI" id="CHEBI:197310"/>
    </reaction>
</comment>
<evidence type="ECO:0000256" key="14">
    <source>
        <dbReference type="ARBA" id="ARBA00041662"/>
    </source>
</evidence>
<comment type="catalytic activity">
    <reaction evidence="25">
        <text>N(omega),N('omega)-dimethyl-L-arginine + pyruvate = 5-(3,3'-dimethylguanidino)-2-oxopentanoate + L-alanine</text>
        <dbReference type="Rhea" id="RHEA:77307"/>
        <dbReference type="ChEBI" id="CHEBI:15361"/>
        <dbReference type="ChEBI" id="CHEBI:57972"/>
        <dbReference type="ChEBI" id="CHEBI:197308"/>
        <dbReference type="ChEBI" id="CHEBI:197310"/>
    </reaction>
</comment>
<evidence type="ECO:0000256" key="35">
    <source>
        <dbReference type="ARBA" id="ARBA00048760"/>
    </source>
</evidence>
<keyword evidence="8 39" id="KW-0663">Pyridoxal phosphate</keyword>
<evidence type="ECO:0000256" key="22">
    <source>
        <dbReference type="ARBA" id="ARBA00043751"/>
    </source>
</evidence>
<evidence type="ECO:0000256" key="8">
    <source>
        <dbReference type="ARBA" id="ARBA00022898"/>
    </source>
</evidence>
<evidence type="ECO:0000256" key="17">
    <source>
        <dbReference type="ARBA" id="ARBA00042669"/>
    </source>
</evidence>
<dbReference type="PANTHER" id="PTHR45688:SF3">
    <property type="entry name" value="ALANINE--GLYOXYLATE AMINOTRANSFERASE 2, MITOCHONDRIAL"/>
    <property type="match status" value="1"/>
</dbReference>
<dbReference type="GO" id="GO:0005739">
    <property type="term" value="C:mitochondrion"/>
    <property type="evidence" value="ECO:0007669"/>
    <property type="project" value="UniProtKB-SubCell"/>
</dbReference>
<dbReference type="InterPro" id="IPR015422">
    <property type="entry name" value="PyrdxlP-dep_Trfase_small"/>
</dbReference>
<dbReference type="InterPro" id="IPR015421">
    <property type="entry name" value="PyrdxlP-dep_Trfase_major"/>
</dbReference>
<comment type="catalytic activity">
    <reaction evidence="26">
        <text>3-oxopropanoate + L-alanine = beta-alanine + pyruvate</text>
        <dbReference type="Rhea" id="RHEA:14077"/>
        <dbReference type="ChEBI" id="CHEBI:15361"/>
        <dbReference type="ChEBI" id="CHEBI:33190"/>
        <dbReference type="ChEBI" id="CHEBI:57966"/>
        <dbReference type="ChEBI" id="CHEBI:57972"/>
        <dbReference type="EC" id="2.6.1.18"/>
    </reaction>
    <physiologicalReaction direction="right-to-left" evidence="26">
        <dbReference type="Rhea" id="RHEA:14079"/>
    </physiologicalReaction>
</comment>
<dbReference type="EC" id="2.6.1.40" evidence="12"/>
<evidence type="ECO:0000256" key="18">
    <source>
        <dbReference type="ARBA" id="ARBA00043669"/>
    </source>
</evidence>
<keyword evidence="10" id="KW-0496">Mitochondrion</keyword>
<keyword evidence="7" id="KW-0808">Transferase</keyword>
<dbReference type="EC" id="2.6.1.18" evidence="28"/>
<comment type="catalytic activity">
    <reaction evidence="35">
        <text>N(omega)-methyl-L-arginine + glyoxylate = 5-(3-methylguanidino)-2-oxopentanoate + glycine</text>
        <dbReference type="Rhea" id="RHEA:77323"/>
        <dbReference type="ChEBI" id="CHEBI:36655"/>
        <dbReference type="ChEBI" id="CHEBI:57305"/>
        <dbReference type="ChEBI" id="CHEBI:114953"/>
        <dbReference type="ChEBI" id="CHEBI:197314"/>
    </reaction>
</comment>
<dbReference type="Proteomes" id="UP000410492">
    <property type="component" value="Unassembled WGS sequence"/>
</dbReference>
<evidence type="ECO:0000256" key="29">
    <source>
        <dbReference type="ARBA" id="ARBA00044257"/>
    </source>
</evidence>
<keyword evidence="6" id="KW-0032">Aminotransferase</keyword>
<dbReference type="EC" id="2.6.1.44" evidence="5"/>
<evidence type="ECO:0000256" key="36">
    <source>
        <dbReference type="ARBA" id="ARBA00048916"/>
    </source>
</evidence>
<keyword evidence="9" id="KW-0809">Transit peptide</keyword>
<name>A0A653D2V4_CALMS</name>
<comment type="similarity">
    <text evidence="3 39">Belongs to the class-III pyridoxal-phosphate-dependent aminotransferase family.</text>
</comment>
<evidence type="ECO:0000256" key="7">
    <source>
        <dbReference type="ARBA" id="ARBA00022679"/>
    </source>
</evidence>
<comment type="catalytic activity">
    <reaction evidence="27">
        <text>2-oxopentanoate + N(omega),N(omega)-dimethyl-L-arginine = 5-(3,3-dimethylguanidino)-2-oxopentanoate + L-2-aminopentanoate</text>
        <dbReference type="Rhea" id="RHEA:77359"/>
        <dbReference type="ChEBI" id="CHEBI:28644"/>
        <dbReference type="ChEBI" id="CHEBI:58326"/>
        <dbReference type="ChEBI" id="CHEBI:58441"/>
        <dbReference type="ChEBI" id="CHEBI:197301"/>
    </reaction>
</comment>
<dbReference type="InterPro" id="IPR049704">
    <property type="entry name" value="Aminotrans_3_PPA_site"/>
</dbReference>
<dbReference type="Pfam" id="PF00202">
    <property type="entry name" value="Aminotran_3"/>
    <property type="match status" value="1"/>
</dbReference>
<comment type="catalytic activity">
    <reaction evidence="23">
        <text>N(omega)-methyl-L-arginine + pyruvate = 5-(3-methylguanidino)-2-oxopentanoate + L-alanine</text>
        <dbReference type="Rhea" id="RHEA:77319"/>
        <dbReference type="ChEBI" id="CHEBI:15361"/>
        <dbReference type="ChEBI" id="CHEBI:57972"/>
        <dbReference type="ChEBI" id="CHEBI:114953"/>
        <dbReference type="ChEBI" id="CHEBI:197314"/>
    </reaction>
</comment>
<evidence type="ECO:0000256" key="20">
    <source>
        <dbReference type="ARBA" id="ARBA00043726"/>
    </source>
</evidence>
<comment type="catalytic activity">
    <reaction evidence="36">
        <text>oxaloacetate + L-alanine = L-aspartate + pyruvate</text>
        <dbReference type="Rhea" id="RHEA:77347"/>
        <dbReference type="ChEBI" id="CHEBI:15361"/>
        <dbReference type="ChEBI" id="CHEBI:16452"/>
        <dbReference type="ChEBI" id="CHEBI:29991"/>
        <dbReference type="ChEBI" id="CHEBI:57972"/>
    </reaction>
</comment>
<comment type="catalytic activity">
    <reaction evidence="24">
        <text>L-ornithine + pyruvate = 5-amino-2-oxopentanoate + L-alanine</text>
        <dbReference type="Rhea" id="RHEA:77327"/>
        <dbReference type="ChEBI" id="CHEBI:15361"/>
        <dbReference type="ChEBI" id="CHEBI:46911"/>
        <dbReference type="ChEBI" id="CHEBI:57972"/>
        <dbReference type="ChEBI" id="CHEBI:58802"/>
    </reaction>
</comment>
<evidence type="ECO:0000256" key="25">
    <source>
        <dbReference type="ARBA" id="ARBA00043798"/>
    </source>
</evidence>
<gene>
    <name evidence="40" type="ORF">CALMAC_LOCUS13950</name>
</gene>
<evidence type="ECO:0000256" key="16">
    <source>
        <dbReference type="ARBA" id="ARBA00042611"/>
    </source>
</evidence>
<evidence type="ECO:0000256" key="19">
    <source>
        <dbReference type="ARBA" id="ARBA00043679"/>
    </source>
</evidence>
<dbReference type="GO" id="GO:0047305">
    <property type="term" value="F:(R)-3-amino-2-methylpropionate-pyruvate transaminase activity"/>
    <property type="evidence" value="ECO:0007669"/>
    <property type="project" value="UniProtKB-EC"/>
</dbReference>
<evidence type="ECO:0000256" key="23">
    <source>
        <dbReference type="ARBA" id="ARBA00043758"/>
    </source>
</evidence>
<keyword evidence="41" id="KW-1185">Reference proteome</keyword>
<organism evidence="40 41">
    <name type="scientific">Callosobruchus maculatus</name>
    <name type="common">Southern cowpea weevil</name>
    <name type="synonym">Pulse bruchid</name>
    <dbReference type="NCBI Taxonomy" id="64391"/>
    <lineage>
        <taxon>Eukaryota</taxon>
        <taxon>Metazoa</taxon>
        <taxon>Ecdysozoa</taxon>
        <taxon>Arthropoda</taxon>
        <taxon>Hexapoda</taxon>
        <taxon>Insecta</taxon>
        <taxon>Pterygota</taxon>
        <taxon>Neoptera</taxon>
        <taxon>Endopterygota</taxon>
        <taxon>Coleoptera</taxon>
        <taxon>Polyphaga</taxon>
        <taxon>Cucujiformia</taxon>
        <taxon>Chrysomeloidea</taxon>
        <taxon>Chrysomelidae</taxon>
        <taxon>Bruchinae</taxon>
        <taxon>Bruchini</taxon>
        <taxon>Callosobruchus</taxon>
    </lineage>
</organism>
<evidence type="ECO:0000256" key="32">
    <source>
        <dbReference type="ARBA" id="ARBA00048264"/>
    </source>
</evidence>
<dbReference type="GO" id="GO:0030170">
    <property type="term" value="F:pyridoxal phosphate binding"/>
    <property type="evidence" value="ECO:0007669"/>
    <property type="project" value="InterPro"/>
</dbReference>
<dbReference type="SUPFAM" id="SSF53383">
    <property type="entry name" value="PLP-dependent transferases"/>
    <property type="match status" value="1"/>
</dbReference>
<comment type="function">
    <text evidence="38">Multifunctional aminotransferase with a broad substrate specificity. Catalyzes the conversion of glyoxylate to glycine using alanine as the amino donor. Catalyzes metabolism of not L- but the D-isomer of D-beta-aminoisobutyric acid to generate 2-methyl-3-oxopropanoate and alanine. Catalyzes the transfer of the amino group from beta-alanine to pyruvate to yield L-alanine and 3-oxopropanoate. Can metabolize NG-monomethyl-L-arginine (NMMA), asymmetric NG,NG-dimethyl-L-arginine (ADMA) and symmetric NG,N'G-dimethyl-L-arginine (SDMA). ADMA is a potent inhibitor of nitric-oxide (NO) synthase, and this activity provides mechanism through which the kidney regulates blood pressure.</text>
</comment>
<evidence type="ECO:0000256" key="3">
    <source>
        <dbReference type="ARBA" id="ARBA00008954"/>
    </source>
</evidence>
<dbReference type="CDD" id="cd00610">
    <property type="entry name" value="OAT_like"/>
    <property type="match status" value="1"/>
</dbReference>
<evidence type="ECO:0000256" key="1">
    <source>
        <dbReference type="ARBA" id="ARBA00001933"/>
    </source>
</evidence>
<dbReference type="AlphaFoldDB" id="A0A653D2V4"/>
<evidence type="ECO:0000256" key="15">
    <source>
        <dbReference type="ARBA" id="ARBA00041845"/>
    </source>
</evidence>
<comment type="catalytic activity">
    <reaction evidence="20">
        <text>(R)-3-amino-2-methylpropanoate + pyruvate = 2-methyl-3-oxopropanoate + L-alanine</text>
        <dbReference type="Rhea" id="RHEA:18393"/>
        <dbReference type="ChEBI" id="CHEBI:15361"/>
        <dbReference type="ChEBI" id="CHEBI:57700"/>
        <dbReference type="ChEBI" id="CHEBI:57731"/>
        <dbReference type="ChEBI" id="CHEBI:57972"/>
        <dbReference type="EC" id="2.6.1.40"/>
    </reaction>
    <physiologicalReaction direction="left-to-right" evidence="20">
        <dbReference type="Rhea" id="RHEA:18394"/>
    </physiologicalReaction>
</comment>
<evidence type="ECO:0000313" key="40">
    <source>
        <dbReference type="EMBL" id="VEN54491.1"/>
    </source>
</evidence>
<proteinExistence type="inferred from homology"/>
<comment type="catalytic activity">
    <reaction evidence="19">
        <text>(2S)-2-aminobutanoate + glyoxylate = 2-oxobutanoate + glycine</text>
        <dbReference type="Rhea" id="RHEA:77339"/>
        <dbReference type="ChEBI" id="CHEBI:16763"/>
        <dbReference type="ChEBI" id="CHEBI:36655"/>
        <dbReference type="ChEBI" id="CHEBI:57305"/>
        <dbReference type="ChEBI" id="CHEBI:74359"/>
    </reaction>
</comment>
<evidence type="ECO:0000256" key="38">
    <source>
        <dbReference type="ARBA" id="ARBA00058068"/>
    </source>
</evidence>
<evidence type="ECO:0000256" key="31">
    <source>
        <dbReference type="ARBA" id="ARBA00047892"/>
    </source>
</evidence>
<dbReference type="PROSITE" id="PS00600">
    <property type="entry name" value="AA_TRANSFER_CLASS_3"/>
    <property type="match status" value="1"/>
</dbReference>
<reference evidence="40 41" key="1">
    <citation type="submission" date="2019-01" db="EMBL/GenBank/DDBJ databases">
        <authorList>
            <person name="Sayadi A."/>
        </authorList>
    </citation>
    <scope>NUCLEOTIDE SEQUENCE [LARGE SCALE GENOMIC DNA]</scope>
</reference>
<evidence type="ECO:0000256" key="13">
    <source>
        <dbReference type="ARBA" id="ARBA00039862"/>
    </source>
</evidence>
<comment type="subunit">
    <text evidence="4">Homotetramer.</text>
</comment>
<evidence type="ECO:0000256" key="2">
    <source>
        <dbReference type="ARBA" id="ARBA00004173"/>
    </source>
</evidence>
<dbReference type="GO" id="GO:0009436">
    <property type="term" value="P:glyoxylate catabolic process"/>
    <property type="evidence" value="ECO:0007669"/>
    <property type="project" value="TreeGrafter"/>
</dbReference>
<comment type="catalytic activity">
    <reaction evidence="31">
        <text>N(omega),N(omega)-dimethyl-L-arginine + glyoxylate = 5-(3,3-dimethylguanidino)-2-oxopentanoate + glycine</text>
        <dbReference type="Rhea" id="RHEA:77311"/>
        <dbReference type="ChEBI" id="CHEBI:36655"/>
        <dbReference type="ChEBI" id="CHEBI:57305"/>
        <dbReference type="ChEBI" id="CHEBI:58326"/>
        <dbReference type="ChEBI" id="CHEBI:197301"/>
    </reaction>
</comment>
<evidence type="ECO:0000256" key="37">
    <source>
        <dbReference type="ARBA" id="ARBA00049480"/>
    </source>
</evidence>
<evidence type="ECO:0000256" key="39">
    <source>
        <dbReference type="RuleBase" id="RU003560"/>
    </source>
</evidence>
<evidence type="ECO:0000256" key="34">
    <source>
        <dbReference type="ARBA" id="ARBA00048560"/>
    </source>
</evidence>
<dbReference type="FunFam" id="3.40.640.10:FF:000055">
    <property type="entry name" value="Alanine--glyoxylate aminotransferase 2, mitochondrial"/>
    <property type="match status" value="1"/>
</dbReference>
<comment type="catalytic activity">
    <reaction evidence="11">
        <text>glyoxylate + L-alanine = glycine + pyruvate</text>
        <dbReference type="Rhea" id="RHEA:24248"/>
        <dbReference type="ChEBI" id="CHEBI:15361"/>
        <dbReference type="ChEBI" id="CHEBI:36655"/>
        <dbReference type="ChEBI" id="CHEBI:57305"/>
        <dbReference type="ChEBI" id="CHEBI:57972"/>
        <dbReference type="EC" id="2.6.1.44"/>
    </reaction>
    <physiologicalReaction direction="left-to-right" evidence="11">
        <dbReference type="Rhea" id="RHEA:24249"/>
    </physiologicalReaction>
</comment>
<comment type="catalytic activity">
    <reaction evidence="21">
        <text>N(omega),N(omega)-dimethyl-L-arginine + oxaloacetate = 5-(3,3-dimethylguanidino)-2-oxopentanoate + L-aspartate</text>
        <dbReference type="Rhea" id="RHEA:77343"/>
        <dbReference type="ChEBI" id="CHEBI:16452"/>
        <dbReference type="ChEBI" id="CHEBI:29991"/>
        <dbReference type="ChEBI" id="CHEBI:58326"/>
        <dbReference type="ChEBI" id="CHEBI:197301"/>
    </reaction>
</comment>
<evidence type="ECO:0000256" key="28">
    <source>
        <dbReference type="ARBA" id="ARBA00044055"/>
    </source>
</evidence>
<comment type="catalytic activity">
    <reaction evidence="22">
        <text>2-oxobutanoate + L-alanine = (2S)-2-aminobutanoate + pyruvate</text>
        <dbReference type="Rhea" id="RHEA:77355"/>
        <dbReference type="ChEBI" id="CHEBI:15361"/>
        <dbReference type="ChEBI" id="CHEBI:16763"/>
        <dbReference type="ChEBI" id="CHEBI:57972"/>
        <dbReference type="ChEBI" id="CHEBI:74359"/>
        <dbReference type="EC" id="2.6.1.44"/>
    </reaction>
</comment>
<protein>
    <recommendedName>
        <fullName evidence="13">Alanine--glyoxylate aminotransferase 2, mitochondrial</fullName>
        <ecNumber evidence="28">2.6.1.18</ecNumber>
        <ecNumber evidence="12">2.6.1.40</ecNumber>
        <ecNumber evidence="5">2.6.1.44</ecNumber>
    </recommendedName>
    <alternativeName>
        <fullName evidence="14">(R)-3-amino-2-methylpropionate--pyruvate transaminase</fullName>
    </alternativeName>
    <alternativeName>
        <fullName evidence="16">Beta-ALAAT II</fullName>
    </alternativeName>
    <alternativeName>
        <fullName evidence="17">Beta-alanine-pyruvate aminotransferase</fullName>
    </alternativeName>
    <alternativeName>
        <fullName evidence="30">D-3-aminoisobutyrate-pyruvate aminotransferase</fullName>
    </alternativeName>
    <alternativeName>
        <fullName evidence="15">D-AIBAT</fullName>
    </alternativeName>
    <alternativeName>
        <fullName evidence="29">D-beta-aminoisobutyrate-pyruvate aminotransferase</fullName>
    </alternativeName>
</protein>
<evidence type="ECO:0000256" key="21">
    <source>
        <dbReference type="ARBA" id="ARBA00043749"/>
    </source>
</evidence>
<accession>A0A653D2V4</accession>
<dbReference type="GO" id="GO:0019481">
    <property type="term" value="P:L-alanine catabolic process, by transamination"/>
    <property type="evidence" value="ECO:0007669"/>
    <property type="project" value="TreeGrafter"/>
</dbReference>
<dbReference type="GO" id="GO:0008453">
    <property type="term" value="F:alanine-glyoxylate transaminase activity"/>
    <property type="evidence" value="ECO:0007669"/>
    <property type="project" value="UniProtKB-EC"/>
</dbReference>
<comment type="catalytic activity">
    <reaction evidence="18">
        <text>N(omega),N(omega)-dimethyl-L-arginine + pyruvate = 5-(3,3-dimethylguanidino)-2-oxopentanoate + L-alanine</text>
        <dbReference type="Rhea" id="RHEA:77303"/>
        <dbReference type="ChEBI" id="CHEBI:15361"/>
        <dbReference type="ChEBI" id="CHEBI:57972"/>
        <dbReference type="ChEBI" id="CHEBI:58326"/>
        <dbReference type="ChEBI" id="CHEBI:197301"/>
    </reaction>
</comment>
<evidence type="ECO:0000256" key="5">
    <source>
        <dbReference type="ARBA" id="ARBA00013049"/>
    </source>
</evidence>
<dbReference type="PANTHER" id="PTHR45688">
    <property type="match status" value="1"/>
</dbReference>
<dbReference type="Gene3D" id="3.90.1150.10">
    <property type="entry name" value="Aspartate Aminotransferase, domain 1"/>
    <property type="match status" value="1"/>
</dbReference>
<evidence type="ECO:0000256" key="33">
    <source>
        <dbReference type="ARBA" id="ARBA00048500"/>
    </source>
</evidence>
<evidence type="ECO:0000256" key="6">
    <source>
        <dbReference type="ARBA" id="ARBA00022576"/>
    </source>
</evidence>
<comment type="subcellular location">
    <subcellularLocation>
        <location evidence="2">Mitochondrion</location>
    </subcellularLocation>
</comment>
<evidence type="ECO:0000256" key="11">
    <source>
        <dbReference type="ARBA" id="ARBA00033660"/>
    </source>
</evidence>
<comment type="catalytic activity">
    <reaction evidence="33">
        <text>2-oxohexanoate + N(omega),N(omega)-dimethyl-L-arginine = L-2-aminohexanoate + 5-(3,3-dimethylguanidino)-2-oxopentanoate</text>
        <dbReference type="Rhea" id="RHEA:77363"/>
        <dbReference type="ChEBI" id="CHEBI:35177"/>
        <dbReference type="ChEBI" id="CHEBI:58326"/>
        <dbReference type="ChEBI" id="CHEBI:58455"/>
        <dbReference type="ChEBI" id="CHEBI:197301"/>
    </reaction>
</comment>
<dbReference type="InterPro" id="IPR015424">
    <property type="entry name" value="PyrdxlP-dep_Trfase"/>
</dbReference>
<comment type="catalytic activity">
    <reaction evidence="34">
        <text>N(omega),N(omega)-dimethyl-L-arginine + 2-oxobutanoate = 5-(3,3-dimethylguanidino)-2-oxopentanoate + (2S)-2-aminobutanoate</text>
        <dbReference type="Rhea" id="RHEA:77351"/>
        <dbReference type="ChEBI" id="CHEBI:16763"/>
        <dbReference type="ChEBI" id="CHEBI:58326"/>
        <dbReference type="ChEBI" id="CHEBI:74359"/>
        <dbReference type="ChEBI" id="CHEBI:197301"/>
    </reaction>
</comment>
<comment type="catalytic activity">
    <reaction evidence="32">
        <text>L-ornithine + glyoxylate = 5-amino-2-oxopentanoate + glycine</text>
        <dbReference type="Rhea" id="RHEA:77331"/>
        <dbReference type="ChEBI" id="CHEBI:36655"/>
        <dbReference type="ChEBI" id="CHEBI:46911"/>
        <dbReference type="ChEBI" id="CHEBI:57305"/>
        <dbReference type="ChEBI" id="CHEBI:58802"/>
    </reaction>
</comment>
<evidence type="ECO:0000256" key="30">
    <source>
        <dbReference type="ARBA" id="ARBA00044258"/>
    </source>
</evidence>
<evidence type="ECO:0000256" key="9">
    <source>
        <dbReference type="ARBA" id="ARBA00022946"/>
    </source>
</evidence>
<evidence type="ECO:0000256" key="12">
    <source>
        <dbReference type="ARBA" id="ARBA00039130"/>
    </source>
</evidence>
<dbReference type="GO" id="GO:0016223">
    <property type="term" value="F:beta-alanine:pyruvate transaminase activity"/>
    <property type="evidence" value="ECO:0007669"/>
    <property type="project" value="UniProtKB-EC"/>
</dbReference>